<accession>A0A2Y9A2P3</accession>
<dbReference type="AlphaFoldDB" id="A0A2Y9A2P3"/>
<evidence type="ECO:0000313" key="3">
    <source>
        <dbReference type="Proteomes" id="UP000250222"/>
    </source>
</evidence>
<gene>
    <name evidence="2" type="ORF">SAMN05216184_10176</name>
</gene>
<feature type="transmembrane region" description="Helical" evidence="1">
    <location>
        <begin position="25"/>
        <end position="45"/>
    </location>
</feature>
<evidence type="ECO:0000256" key="1">
    <source>
        <dbReference type="SAM" id="Phobius"/>
    </source>
</evidence>
<sequence>MALAPLLLTLLLSEGGGWDATRAPLWTGLVALAAVGGATVLATYVPTRGHRTVDLTPCTVVPLVTVLAAGWLLGAEPHAVPGALGAVVAVGYGLAHRLTGTRCRA</sequence>
<proteinExistence type="predicted"/>
<keyword evidence="1" id="KW-0812">Transmembrane</keyword>
<evidence type="ECO:0000313" key="2">
    <source>
        <dbReference type="EMBL" id="SSA36417.1"/>
    </source>
</evidence>
<keyword evidence="1" id="KW-0472">Membrane</keyword>
<keyword evidence="1" id="KW-1133">Transmembrane helix</keyword>
<dbReference type="RefSeq" id="WP_110850620.1">
    <property type="nucleotide sequence ID" value="NZ_QKLZ01000001.1"/>
</dbReference>
<feature type="transmembrane region" description="Helical" evidence="1">
    <location>
        <begin position="79"/>
        <end position="95"/>
    </location>
</feature>
<feature type="transmembrane region" description="Helical" evidence="1">
    <location>
        <begin position="52"/>
        <end position="73"/>
    </location>
</feature>
<protein>
    <submittedName>
        <fullName evidence="2">Uncharacterized protein</fullName>
    </submittedName>
</protein>
<dbReference type="EMBL" id="UETB01000001">
    <property type="protein sequence ID" value="SSA36417.1"/>
    <property type="molecule type" value="Genomic_DNA"/>
</dbReference>
<dbReference type="Proteomes" id="UP000250222">
    <property type="component" value="Unassembled WGS sequence"/>
</dbReference>
<organism evidence="2 3">
    <name type="scientific">Georgenia satyanarayanai</name>
    <dbReference type="NCBI Taxonomy" id="860221"/>
    <lineage>
        <taxon>Bacteria</taxon>
        <taxon>Bacillati</taxon>
        <taxon>Actinomycetota</taxon>
        <taxon>Actinomycetes</taxon>
        <taxon>Micrococcales</taxon>
        <taxon>Bogoriellaceae</taxon>
        <taxon>Georgenia</taxon>
    </lineage>
</organism>
<reference evidence="2 3" key="1">
    <citation type="submission" date="2016-10" db="EMBL/GenBank/DDBJ databases">
        <authorList>
            <person name="Cai Z."/>
        </authorList>
    </citation>
    <scope>NUCLEOTIDE SEQUENCE [LARGE SCALE GENOMIC DNA]</scope>
    <source>
        <strain evidence="2 3">CGMCC 1.10826</strain>
    </source>
</reference>
<keyword evidence="3" id="KW-1185">Reference proteome</keyword>
<name>A0A2Y9A2P3_9MICO</name>